<dbReference type="AlphaFoldDB" id="A0A512JS84"/>
<gene>
    <name evidence="1" type="ORF">MGN01_46170</name>
</gene>
<name>A0A512JS84_9HYPH</name>
<dbReference type="EMBL" id="BJZV01000068">
    <property type="protein sequence ID" value="GEP12772.1"/>
    <property type="molecule type" value="Genomic_DNA"/>
</dbReference>
<comment type="caution">
    <text evidence="1">The sequence shown here is derived from an EMBL/GenBank/DDBJ whole genome shotgun (WGS) entry which is preliminary data.</text>
</comment>
<proteinExistence type="predicted"/>
<protein>
    <submittedName>
        <fullName evidence="1">Uncharacterized protein</fullName>
    </submittedName>
</protein>
<evidence type="ECO:0000313" key="2">
    <source>
        <dbReference type="Proteomes" id="UP000321750"/>
    </source>
</evidence>
<accession>A0A512JS84</accession>
<reference evidence="1 2" key="1">
    <citation type="submission" date="2019-07" db="EMBL/GenBank/DDBJ databases">
        <title>Whole genome shotgun sequence of Methylobacterium gnaphalii NBRC 107716.</title>
        <authorList>
            <person name="Hosoyama A."/>
            <person name="Uohara A."/>
            <person name="Ohji S."/>
            <person name="Ichikawa N."/>
        </authorList>
    </citation>
    <scope>NUCLEOTIDE SEQUENCE [LARGE SCALE GENOMIC DNA]</scope>
    <source>
        <strain evidence="1 2">NBRC 107716</strain>
    </source>
</reference>
<organism evidence="1 2">
    <name type="scientific">Methylobacterium gnaphalii</name>
    <dbReference type="NCBI Taxonomy" id="1010610"/>
    <lineage>
        <taxon>Bacteria</taxon>
        <taxon>Pseudomonadati</taxon>
        <taxon>Pseudomonadota</taxon>
        <taxon>Alphaproteobacteria</taxon>
        <taxon>Hyphomicrobiales</taxon>
        <taxon>Methylobacteriaceae</taxon>
        <taxon>Methylobacterium</taxon>
    </lineage>
</organism>
<dbReference type="Proteomes" id="UP000321750">
    <property type="component" value="Unassembled WGS sequence"/>
</dbReference>
<keyword evidence="2" id="KW-1185">Reference proteome</keyword>
<evidence type="ECO:0000313" key="1">
    <source>
        <dbReference type="EMBL" id="GEP12772.1"/>
    </source>
</evidence>
<sequence length="55" mass="5824">MAYIAIGSNRYVPGSVSLKLNTARLHPDSGGRDGSWLRVGQAGWGAMIVHLGESL</sequence>